<gene>
    <name evidence="1" type="ORF">RPERSI_LOCUS20690</name>
</gene>
<keyword evidence="2" id="KW-1185">Reference proteome</keyword>
<protein>
    <submittedName>
        <fullName evidence="1">303_t:CDS:1</fullName>
    </submittedName>
</protein>
<organism evidence="1 2">
    <name type="scientific">Racocetra persica</name>
    <dbReference type="NCBI Taxonomy" id="160502"/>
    <lineage>
        <taxon>Eukaryota</taxon>
        <taxon>Fungi</taxon>
        <taxon>Fungi incertae sedis</taxon>
        <taxon>Mucoromycota</taxon>
        <taxon>Glomeromycotina</taxon>
        <taxon>Glomeromycetes</taxon>
        <taxon>Diversisporales</taxon>
        <taxon>Gigasporaceae</taxon>
        <taxon>Racocetra</taxon>
    </lineage>
</organism>
<accession>A0ACA9RN64</accession>
<sequence length="97" mass="11279">NARNFGTLINTFMGIKKAVHKIFKNSISKMNCNNIELDFILQHNTLQTICHQVDGDKDSRYLYIGQGFQNFTRDLLLQSILSDLYMIQNIHEKDTDI</sequence>
<evidence type="ECO:0000313" key="1">
    <source>
        <dbReference type="EMBL" id="CAG8799294.1"/>
    </source>
</evidence>
<evidence type="ECO:0000313" key="2">
    <source>
        <dbReference type="Proteomes" id="UP000789920"/>
    </source>
</evidence>
<comment type="caution">
    <text evidence="1">The sequence shown here is derived from an EMBL/GenBank/DDBJ whole genome shotgun (WGS) entry which is preliminary data.</text>
</comment>
<dbReference type="EMBL" id="CAJVQC010058987">
    <property type="protein sequence ID" value="CAG8799294.1"/>
    <property type="molecule type" value="Genomic_DNA"/>
</dbReference>
<reference evidence="1" key="1">
    <citation type="submission" date="2021-06" db="EMBL/GenBank/DDBJ databases">
        <authorList>
            <person name="Kallberg Y."/>
            <person name="Tangrot J."/>
            <person name="Rosling A."/>
        </authorList>
    </citation>
    <scope>NUCLEOTIDE SEQUENCE</scope>
    <source>
        <strain evidence="1">MA461A</strain>
    </source>
</reference>
<dbReference type="Proteomes" id="UP000789920">
    <property type="component" value="Unassembled WGS sequence"/>
</dbReference>
<feature type="non-terminal residue" evidence="1">
    <location>
        <position position="97"/>
    </location>
</feature>
<proteinExistence type="predicted"/>
<feature type="non-terminal residue" evidence="1">
    <location>
        <position position="1"/>
    </location>
</feature>
<name>A0ACA9RN64_9GLOM</name>